<dbReference type="Pfam" id="PF00484">
    <property type="entry name" value="Pro_CA"/>
    <property type="match status" value="1"/>
</dbReference>
<evidence type="ECO:0000256" key="5">
    <source>
        <dbReference type="ARBA" id="ARBA00023239"/>
    </source>
</evidence>
<dbReference type="GeneID" id="20197593"/>
<dbReference type="GO" id="GO:0004089">
    <property type="term" value="F:carbonate dehydratase activity"/>
    <property type="evidence" value="ECO:0007669"/>
    <property type="project" value="UniProtKB-UniRule"/>
</dbReference>
<dbReference type="SUPFAM" id="SSF53056">
    <property type="entry name" value="beta-carbonic anhydrase, cab"/>
    <property type="match status" value="1"/>
</dbReference>
<sequence length="255" mass="29215">MPGLNKLLRGILKYRTNLQPHVLKQFQRVKDNPQPSSVMFSCMDSRLIITKMINQDVGDMFLVRNAGNLIPNNDSLSFDSVTTEPAALELGCVINKIRHVLVCGHSDCKAMNALYEMMDSVQKHEGTPLQIWLKRHGARTIVKYKELLQVGGVGPIKFQAETPEKVFDAYIDVDNKFKPVDKLSQVNTLQQLQNIASYPFLRDKLESGLVRMHALWIDIYTGDFYMFCRDYNRFVLVDEESYQNLLDDGESVTDY</sequence>
<feature type="binding site" evidence="7">
    <location>
        <position position="105"/>
    </location>
    <ligand>
        <name>Zn(2+)</name>
        <dbReference type="ChEBI" id="CHEBI:29105"/>
    </ligand>
</feature>
<keyword evidence="11" id="KW-1185">Reference proteome</keyword>
<dbReference type="GO" id="GO:0008270">
    <property type="term" value="F:zinc ion binding"/>
    <property type="evidence" value="ECO:0007669"/>
    <property type="project" value="UniProtKB-UniRule"/>
</dbReference>
<dbReference type="FunFam" id="3.40.1050.10:FF:000018">
    <property type="entry name" value="Carbonic anhydrase"/>
    <property type="match status" value="1"/>
</dbReference>
<evidence type="ECO:0000256" key="6">
    <source>
        <dbReference type="ARBA" id="ARBA00048348"/>
    </source>
</evidence>
<gene>
    <name evidence="10" type="primary">20197593</name>
    <name evidence="9" type="ORF">HELRODRAFT_156650</name>
</gene>
<dbReference type="eggNOG" id="KOG1578">
    <property type="taxonomic scope" value="Eukaryota"/>
</dbReference>
<dbReference type="STRING" id="6412.T1ELZ3"/>
<dbReference type="InterPro" id="IPR001765">
    <property type="entry name" value="Carbonic_anhydrase"/>
</dbReference>
<protein>
    <recommendedName>
        <fullName evidence="2 8">Carbonic anhydrase</fullName>
        <ecNumber evidence="2 8">4.2.1.1</ecNumber>
    </recommendedName>
    <alternativeName>
        <fullName evidence="8">Carbonate dehydratase</fullName>
    </alternativeName>
</protein>
<keyword evidence="4 7" id="KW-0862">Zinc</keyword>
<reference evidence="11" key="1">
    <citation type="submission" date="2012-12" db="EMBL/GenBank/DDBJ databases">
        <authorList>
            <person name="Hellsten U."/>
            <person name="Grimwood J."/>
            <person name="Chapman J.A."/>
            <person name="Shapiro H."/>
            <person name="Aerts A."/>
            <person name="Otillar R.P."/>
            <person name="Terry A.Y."/>
            <person name="Boore J.L."/>
            <person name="Simakov O."/>
            <person name="Marletaz F."/>
            <person name="Cho S.-J."/>
            <person name="Edsinger-Gonzales E."/>
            <person name="Havlak P."/>
            <person name="Kuo D.-H."/>
            <person name="Larsson T."/>
            <person name="Lv J."/>
            <person name="Arendt D."/>
            <person name="Savage R."/>
            <person name="Osoegawa K."/>
            <person name="de Jong P."/>
            <person name="Lindberg D.R."/>
            <person name="Seaver E.C."/>
            <person name="Weisblat D.A."/>
            <person name="Putnam N.H."/>
            <person name="Grigoriev I.V."/>
            <person name="Rokhsar D.S."/>
        </authorList>
    </citation>
    <scope>NUCLEOTIDE SEQUENCE</scope>
</reference>
<dbReference type="InParanoid" id="T1ELZ3"/>
<reference evidence="10" key="3">
    <citation type="submission" date="2015-06" db="UniProtKB">
        <authorList>
            <consortium name="EnsemblMetazoa"/>
        </authorList>
    </citation>
    <scope>IDENTIFICATION</scope>
</reference>
<evidence type="ECO:0000313" key="9">
    <source>
        <dbReference type="EMBL" id="ESO08091.1"/>
    </source>
</evidence>
<evidence type="ECO:0000256" key="7">
    <source>
        <dbReference type="PIRSR" id="PIRSR601765-1"/>
    </source>
</evidence>
<dbReference type="OMA" id="MPNVAAW"/>
<comment type="function">
    <text evidence="8">Reversible hydration of carbon dioxide.</text>
</comment>
<dbReference type="EC" id="4.2.1.1" evidence="2 8"/>
<comment type="catalytic activity">
    <reaction evidence="6 8">
        <text>hydrogencarbonate + H(+) = CO2 + H2O</text>
        <dbReference type="Rhea" id="RHEA:10748"/>
        <dbReference type="ChEBI" id="CHEBI:15377"/>
        <dbReference type="ChEBI" id="CHEBI:15378"/>
        <dbReference type="ChEBI" id="CHEBI:16526"/>
        <dbReference type="ChEBI" id="CHEBI:17544"/>
        <dbReference type="EC" id="4.2.1.1"/>
    </reaction>
</comment>
<dbReference type="EMBL" id="KB096134">
    <property type="protein sequence ID" value="ESO08091.1"/>
    <property type="molecule type" value="Genomic_DNA"/>
</dbReference>
<dbReference type="HOGENOM" id="CLU_053879_5_3_1"/>
<evidence type="ECO:0000256" key="8">
    <source>
        <dbReference type="RuleBase" id="RU003956"/>
    </source>
</evidence>
<dbReference type="PANTHER" id="PTHR11002">
    <property type="entry name" value="CARBONIC ANHYDRASE"/>
    <property type="match status" value="1"/>
</dbReference>
<comment type="cofactor">
    <cofactor evidence="7">
        <name>Zn(2+)</name>
        <dbReference type="ChEBI" id="CHEBI:29105"/>
    </cofactor>
    <text evidence="7">Binds 1 zinc ion per subunit.</text>
</comment>
<dbReference type="RefSeq" id="XP_009013880.1">
    <property type="nucleotide sequence ID" value="XM_009015632.1"/>
</dbReference>
<organism evidence="10 11">
    <name type="scientific">Helobdella robusta</name>
    <name type="common">Californian leech</name>
    <dbReference type="NCBI Taxonomy" id="6412"/>
    <lineage>
        <taxon>Eukaryota</taxon>
        <taxon>Metazoa</taxon>
        <taxon>Spiralia</taxon>
        <taxon>Lophotrochozoa</taxon>
        <taxon>Annelida</taxon>
        <taxon>Clitellata</taxon>
        <taxon>Hirudinea</taxon>
        <taxon>Rhynchobdellida</taxon>
        <taxon>Glossiphoniidae</taxon>
        <taxon>Helobdella</taxon>
    </lineage>
</organism>
<keyword evidence="3 7" id="KW-0479">Metal-binding</keyword>
<evidence type="ECO:0000256" key="1">
    <source>
        <dbReference type="ARBA" id="ARBA00006217"/>
    </source>
</evidence>
<dbReference type="Proteomes" id="UP000015101">
    <property type="component" value="Unassembled WGS sequence"/>
</dbReference>
<evidence type="ECO:0000256" key="2">
    <source>
        <dbReference type="ARBA" id="ARBA00012925"/>
    </source>
</evidence>
<keyword evidence="5 8" id="KW-0456">Lyase</keyword>
<feature type="binding site" evidence="7">
    <location>
        <position position="44"/>
    </location>
    <ligand>
        <name>Zn(2+)</name>
        <dbReference type="ChEBI" id="CHEBI:29105"/>
    </ligand>
</feature>
<evidence type="ECO:0000256" key="3">
    <source>
        <dbReference type="ARBA" id="ARBA00022723"/>
    </source>
</evidence>
<reference evidence="9 11" key="2">
    <citation type="journal article" date="2013" name="Nature">
        <title>Insights into bilaterian evolution from three spiralian genomes.</title>
        <authorList>
            <person name="Simakov O."/>
            <person name="Marletaz F."/>
            <person name="Cho S.J."/>
            <person name="Edsinger-Gonzales E."/>
            <person name="Havlak P."/>
            <person name="Hellsten U."/>
            <person name="Kuo D.H."/>
            <person name="Larsson T."/>
            <person name="Lv J."/>
            <person name="Arendt D."/>
            <person name="Savage R."/>
            <person name="Osoegawa K."/>
            <person name="de Jong P."/>
            <person name="Grimwood J."/>
            <person name="Chapman J.A."/>
            <person name="Shapiro H."/>
            <person name="Aerts A."/>
            <person name="Otillar R.P."/>
            <person name="Terry A.Y."/>
            <person name="Boore J.L."/>
            <person name="Grigoriev I.V."/>
            <person name="Lindberg D.R."/>
            <person name="Seaver E.C."/>
            <person name="Weisblat D.A."/>
            <person name="Putnam N.H."/>
            <person name="Rokhsar D.S."/>
        </authorList>
    </citation>
    <scope>NUCLEOTIDE SEQUENCE</scope>
</reference>
<feature type="binding site" evidence="7">
    <location>
        <position position="42"/>
    </location>
    <ligand>
        <name>Zn(2+)</name>
        <dbReference type="ChEBI" id="CHEBI:29105"/>
    </ligand>
</feature>
<evidence type="ECO:0000256" key="4">
    <source>
        <dbReference type="ARBA" id="ARBA00022833"/>
    </source>
</evidence>
<accession>T1ELZ3</accession>
<comment type="similarity">
    <text evidence="1 8">Belongs to the beta-class carbonic anhydrase family.</text>
</comment>
<dbReference type="OrthoDB" id="10020193at2759"/>
<dbReference type="PANTHER" id="PTHR11002:SF76">
    <property type="entry name" value="CARBONIC ANHYDRASE"/>
    <property type="match status" value="1"/>
</dbReference>
<feature type="binding site" evidence="7">
    <location>
        <position position="108"/>
    </location>
    <ligand>
        <name>Zn(2+)</name>
        <dbReference type="ChEBI" id="CHEBI:29105"/>
    </ligand>
</feature>
<dbReference type="CTD" id="20197593"/>
<dbReference type="EnsemblMetazoa" id="HelroT156650">
    <property type="protein sequence ID" value="HelroP156650"/>
    <property type="gene ID" value="HelroG156650"/>
</dbReference>
<dbReference type="SMART" id="SM00947">
    <property type="entry name" value="Pro_CA"/>
    <property type="match status" value="1"/>
</dbReference>
<dbReference type="KEGG" id="hro:HELRODRAFT_156650"/>
<evidence type="ECO:0000313" key="10">
    <source>
        <dbReference type="EnsemblMetazoa" id="HelroP156650"/>
    </source>
</evidence>
<dbReference type="EMBL" id="AMQM01003400">
    <property type="status" value="NOT_ANNOTATED_CDS"/>
    <property type="molecule type" value="Genomic_DNA"/>
</dbReference>
<dbReference type="FunCoup" id="T1ELZ3">
    <property type="interactions" value="295"/>
</dbReference>
<dbReference type="AlphaFoldDB" id="T1ELZ3"/>
<dbReference type="Gene3D" id="3.40.1050.10">
    <property type="entry name" value="Carbonic anhydrase"/>
    <property type="match status" value="1"/>
</dbReference>
<name>T1ELZ3_HELRO</name>
<proteinExistence type="inferred from homology"/>
<dbReference type="InterPro" id="IPR036874">
    <property type="entry name" value="Carbonic_anhydrase_sf"/>
</dbReference>
<evidence type="ECO:0000313" key="11">
    <source>
        <dbReference type="Proteomes" id="UP000015101"/>
    </source>
</evidence>